<dbReference type="EMBL" id="JANAKD010000203">
    <property type="protein sequence ID" value="KAJ3496291.1"/>
    <property type="molecule type" value="Genomic_DNA"/>
</dbReference>
<reference evidence="1" key="1">
    <citation type="submission" date="2022-07" db="EMBL/GenBank/DDBJ databases">
        <title>Genome Sequence of Lecanicillium saksenae.</title>
        <authorList>
            <person name="Buettner E."/>
        </authorList>
    </citation>
    <scope>NUCLEOTIDE SEQUENCE</scope>
    <source>
        <strain evidence="1">VT-O1</strain>
    </source>
</reference>
<comment type="caution">
    <text evidence="1">The sequence shown here is derived from an EMBL/GenBank/DDBJ whole genome shotgun (WGS) entry which is preliminary data.</text>
</comment>
<keyword evidence="2" id="KW-1185">Reference proteome</keyword>
<gene>
    <name evidence="1" type="ORF">NLG97_g2758</name>
</gene>
<accession>A0ACC1R1F0</accession>
<evidence type="ECO:0000313" key="2">
    <source>
        <dbReference type="Proteomes" id="UP001148737"/>
    </source>
</evidence>
<dbReference type="Proteomes" id="UP001148737">
    <property type="component" value="Unassembled WGS sequence"/>
</dbReference>
<sequence length="308" mass="33197">MASSNDPSLRLALDLQLRDVAELQPKKNGRGRKRKATDFEIALGVYAEQLASDIQPLGGRLAAPLDAVRPRKRAATTKSVTATPSVRAILPREAKSAALLSMQMQLAARQPEQEEQQASASDPTSTLLATGNELQCAGCFEPPHDGHVSVCEHIYCPTCVSTLFANATNNESMFPPGCCGNAIPLEDARDLLSDELIARFERKQIEFNTPNRRYCHHPNCGEFLAPADFDGDRCQCTACQYWTCILCRAAAHNGVCPNDPVQNQLAGAEATFATGAAFSCANADVSSRNDSSAAKPAEAKKYTGHNIF</sequence>
<evidence type="ECO:0000313" key="1">
    <source>
        <dbReference type="EMBL" id="KAJ3496291.1"/>
    </source>
</evidence>
<organism evidence="1 2">
    <name type="scientific">Lecanicillium saksenae</name>
    <dbReference type="NCBI Taxonomy" id="468837"/>
    <lineage>
        <taxon>Eukaryota</taxon>
        <taxon>Fungi</taxon>
        <taxon>Dikarya</taxon>
        <taxon>Ascomycota</taxon>
        <taxon>Pezizomycotina</taxon>
        <taxon>Sordariomycetes</taxon>
        <taxon>Hypocreomycetidae</taxon>
        <taxon>Hypocreales</taxon>
        <taxon>Cordycipitaceae</taxon>
        <taxon>Lecanicillium</taxon>
    </lineage>
</organism>
<protein>
    <submittedName>
        <fullName evidence="1">Uncharacterized protein</fullName>
    </submittedName>
</protein>
<proteinExistence type="predicted"/>
<name>A0ACC1R1F0_9HYPO</name>